<dbReference type="InParanoid" id="A0A1E7FNS3"/>
<accession>A0A1E7FNS3</accession>
<evidence type="ECO:0000256" key="1">
    <source>
        <dbReference type="SAM" id="MobiDB-lite"/>
    </source>
</evidence>
<dbReference type="KEGG" id="fcy:FRACYDRAFT_235874"/>
<protein>
    <submittedName>
        <fullName evidence="2">Uncharacterized protein</fullName>
    </submittedName>
</protein>
<feature type="region of interest" description="Disordered" evidence="1">
    <location>
        <begin position="159"/>
        <end position="178"/>
    </location>
</feature>
<keyword evidence="3" id="KW-1185">Reference proteome</keyword>
<proteinExistence type="predicted"/>
<name>A0A1E7FNS3_9STRA</name>
<dbReference type="Proteomes" id="UP000095751">
    <property type="component" value="Unassembled WGS sequence"/>
</dbReference>
<evidence type="ECO:0000313" key="2">
    <source>
        <dbReference type="EMBL" id="OEU19812.1"/>
    </source>
</evidence>
<dbReference type="EMBL" id="KV784355">
    <property type="protein sequence ID" value="OEU19812.1"/>
    <property type="molecule type" value="Genomic_DNA"/>
</dbReference>
<dbReference type="AlphaFoldDB" id="A0A1E7FNS3"/>
<organism evidence="2 3">
    <name type="scientific">Fragilariopsis cylindrus CCMP1102</name>
    <dbReference type="NCBI Taxonomy" id="635003"/>
    <lineage>
        <taxon>Eukaryota</taxon>
        <taxon>Sar</taxon>
        <taxon>Stramenopiles</taxon>
        <taxon>Ochrophyta</taxon>
        <taxon>Bacillariophyta</taxon>
        <taxon>Bacillariophyceae</taxon>
        <taxon>Bacillariophycidae</taxon>
        <taxon>Bacillariales</taxon>
        <taxon>Bacillariaceae</taxon>
        <taxon>Fragilariopsis</taxon>
    </lineage>
</organism>
<gene>
    <name evidence="2" type="ORF">FRACYDRAFT_235874</name>
</gene>
<sequence>MPPKKKKTKAKKKQQGVGAHCKILLQYLHPAMIIEDVMPKNGRRDKEHLADCIVVSRETRKIKKLPKVCIVVKHPSFGDRLIYCAERYAKVTAEGDRDGWFDTQAATQLPGVFPLTFKQAFEQDVKRQPIDLSFLDLNKEGGHQSRTEDIALARSQGIDVDDDNEPAPENIPPAGADINYQDNLYGQTWGWNGTCNRKSNHHSHEGAKIEVLGS</sequence>
<dbReference type="OrthoDB" id="5876240at2759"/>
<evidence type="ECO:0000313" key="3">
    <source>
        <dbReference type="Proteomes" id="UP000095751"/>
    </source>
</evidence>
<reference evidence="2 3" key="1">
    <citation type="submission" date="2016-09" db="EMBL/GenBank/DDBJ databases">
        <title>Extensive genetic diversity and differential bi-allelic expression allows diatom success in the polar Southern Ocean.</title>
        <authorList>
            <consortium name="DOE Joint Genome Institute"/>
            <person name="Mock T."/>
            <person name="Otillar R.P."/>
            <person name="Strauss J."/>
            <person name="Dupont C."/>
            <person name="Frickenhaus S."/>
            <person name="Maumus F."/>
            <person name="Mcmullan M."/>
            <person name="Sanges R."/>
            <person name="Schmutz J."/>
            <person name="Toseland A."/>
            <person name="Valas R."/>
            <person name="Veluchamy A."/>
            <person name="Ward B.J."/>
            <person name="Allen A."/>
            <person name="Barry K."/>
            <person name="Falciatore A."/>
            <person name="Ferrante M."/>
            <person name="Fortunato A.E."/>
            <person name="Gloeckner G."/>
            <person name="Gruber A."/>
            <person name="Hipkin R."/>
            <person name="Janech M."/>
            <person name="Kroth P."/>
            <person name="Leese F."/>
            <person name="Lindquist E."/>
            <person name="Lyon B.R."/>
            <person name="Martin J."/>
            <person name="Mayer C."/>
            <person name="Parker M."/>
            <person name="Quesneville H."/>
            <person name="Raymond J."/>
            <person name="Uhlig C."/>
            <person name="Valentin K.U."/>
            <person name="Worden A.Z."/>
            <person name="Armbrust E.V."/>
            <person name="Bowler C."/>
            <person name="Green B."/>
            <person name="Moulton V."/>
            <person name="Van Oosterhout C."/>
            <person name="Grigoriev I."/>
        </authorList>
    </citation>
    <scope>NUCLEOTIDE SEQUENCE [LARGE SCALE GENOMIC DNA]</scope>
    <source>
        <strain evidence="2 3">CCMP1102</strain>
    </source>
</reference>